<feature type="compositionally biased region" description="Basic and acidic residues" evidence="1">
    <location>
        <begin position="227"/>
        <end position="238"/>
    </location>
</feature>
<reference evidence="2" key="2">
    <citation type="journal article" date="2023" name="IMA Fungus">
        <title>Comparative genomic study of the Penicillium genus elucidates a diverse pangenome and 15 lateral gene transfer events.</title>
        <authorList>
            <person name="Petersen C."/>
            <person name="Sorensen T."/>
            <person name="Nielsen M.R."/>
            <person name="Sondergaard T.E."/>
            <person name="Sorensen J.L."/>
            <person name="Fitzpatrick D.A."/>
            <person name="Frisvad J.C."/>
            <person name="Nielsen K.L."/>
        </authorList>
    </citation>
    <scope>NUCLEOTIDE SEQUENCE</scope>
    <source>
        <strain evidence="2">IBT 30069</strain>
    </source>
</reference>
<evidence type="ECO:0000313" key="2">
    <source>
        <dbReference type="EMBL" id="KAJ5108709.1"/>
    </source>
</evidence>
<keyword evidence="3" id="KW-1185">Reference proteome</keyword>
<evidence type="ECO:0000313" key="3">
    <source>
        <dbReference type="Proteomes" id="UP001149165"/>
    </source>
</evidence>
<organism evidence="2 3">
    <name type="scientific">Penicillium angulare</name>
    <dbReference type="NCBI Taxonomy" id="116970"/>
    <lineage>
        <taxon>Eukaryota</taxon>
        <taxon>Fungi</taxon>
        <taxon>Dikarya</taxon>
        <taxon>Ascomycota</taxon>
        <taxon>Pezizomycotina</taxon>
        <taxon>Eurotiomycetes</taxon>
        <taxon>Eurotiomycetidae</taxon>
        <taxon>Eurotiales</taxon>
        <taxon>Aspergillaceae</taxon>
        <taxon>Penicillium</taxon>
    </lineage>
</organism>
<gene>
    <name evidence="2" type="ORF">N7456_005384</name>
</gene>
<name>A0A9W9FYF7_9EURO</name>
<dbReference type="Proteomes" id="UP001149165">
    <property type="component" value="Unassembled WGS sequence"/>
</dbReference>
<dbReference type="EMBL" id="JAPQKH010000003">
    <property type="protein sequence ID" value="KAJ5108709.1"/>
    <property type="molecule type" value="Genomic_DNA"/>
</dbReference>
<evidence type="ECO:0000256" key="1">
    <source>
        <dbReference type="SAM" id="MobiDB-lite"/>
    </source>
</evidence>
<reference evidence="2" key="1">
    <citation type="submission" date="2022-11" db="EMBL/GenBank/DDBJ databases">
        <authorList>
            <person name="Petersen C."/>
        </authorList>
    </citation>
    <scope>NUCLEOTIDE SEQUENCE</scope>
    <source>
        <strain evidence="2">IBT 30069</strain>
    </source>
</reference>
<dbReference type="GO" id="GO:0005675">
    <property type="term" value="C:transcription factor TFIIH holo complex"/>
    <property type="evidence" value="ECO:0007669"/>
    <property type="project" value="TreeGrafter"/>
</dbReference>
<feature type="region of interest" description="Disordered" evidence="1">
    <location>
        <begin position="1"/>
        <end position="32"/>
    </location>
</feature>
<sequence length="291" mass="31821">MSNIPADSDGDSDVEFEDIPLPSHQRAADDTSASIHSVSFQTPRQPWVPTLFLPEQRAEPIRPGSEEETQLRGRLSTGMERINYRHMKSQMGMDESGSGSGVRASERQFESFGELAAEVGGLVDILWASASPSIQVEGLISLAGLIEMTLPTYMFDPEATLNILHKFDVVFAALCTGLHPTTHHRLPGMVGDRPLVTQTQKVRIRSLAEGTRTRIFSCLNESESNDKNGYIDRDGKVDESEENSDIEDDDANVSAQPWMMEAANVYDKTLMLLADQGDGAGGELEGGCFAD</sequence>
<feature type="compositionally biased region" description="Acidic residues" evidence="1">
    <location>
        <begin position="8"/>
        <end position="18"/>
    </location>
</feature>
<dbReference type="Pfam" id="PF17110">
    <property type="entry name" value="TFB6"/>
    <property type="match status" value="1"/>
</dbReference>
<dbReference type="OrthoDB" id="2567806at2759"/>
<dbReference type="PANTHER" id="PTHR37781:SF1">
    <property type="entry name" value="ADR380WP"/>
    <property type="match status" value="1"/>
</dbReference>
<dbReference type="InterPro" id="IPR031349">
    <property type="entry name" value="Tfb6"/>
</dbReference>
<protein>
    <submittedName>
        <fullName evidence="2">Uncharacterized protein</fullName>
    </submittedName>
</protein>
<accession>A0A9W9FYF7</accession>
<feature type="compositionally biased region" description="Acidic residues" evidence="1">
    <location>
        <begin position="239"/>
        <end position="251"/>
    </location>
</feature>
<proteinExistence type="predicted"/>
<dbReference type="PANTHER" id="PTHR37781">
    <property type="entry name" value="TFIIH COMPLEX SUBUNIT"/>
    <property type="match status" value="1"/>
</dbReference>
<feature type="region of interest" description="Disordered" evidence="1">
    <location>
        <begin position="227"/>
        <end position="251"/>
    </location>
</feature>
<comment type="caution">
    <text evidence="2">The sequence shown here is derived from an EMBL/GenBank/DDBJ whole genome shotgun (WGS) entry which is preliminary data.</text>
</comment>
<dbReference type="AlphaFoldDB" id="A0A9W9FYF7"/>